<accession>A0A1G8AR90</accession>
<dbReference type="RefSeq" id="WP_093273488.1">
    <property type="nucleotide sequence ID" value="NZ_FNDD01000011.1"/>
</dbReference>
<dbReference type="STRING" id="861298.SAMN04488136_11186"/>
<keyword evidence="1" id="KW-1133">Transmembrane helix</keyword>
<name>A0A1G8AR90_9VIBR</name>
<organism evidence="2 3">
    <name type="scientific">Vibrio xiamenensis</name>
    <dbReference type="NCBI Taxonomy" id="861298"/>
    <lineage>
        <taxon>Bacteria</taxon>
        <taxon>Pseudomonadati</taxon>
        <taxon>Pseudomonadota</taxon>
        <taxon>Gammaproteobacteria</taxon>
        <taxon>Vibrionales</taxon>
        <taxon>Vibrionaceae</taxon>
        <taxon>Vibrio</taxon>
    </lineage>
</organism>
<evidence type="ECO:0000256" key="1">
    <source>
        <dbReference type="SAM" id="Phobius"/>
    </source>
</evidence>
<keyword evidence="1" id="KW-0812">Transmembrane</keyword>
<dbReference type="EMBL" id="FNDD01000011">
    <property type="protein sequence ID" value="SDH23488.1"/>
    <property type="molecule type" value="Genomic_DNA"/>
</dbReference>
<gene>
    <name evidence="2" type="ORF">SAMN04488136_11186</name>
</gene>
<feature type="transmembrane region" description="Helical" evidence="1">
    <location>
        <begin position="6"/>
        <end position="34"/>
    </location>
</feature>
<reference evidence="2 3" key="1">
    <citation type="submission" date="2016-10" db="EMBL/GenBank/DDBJ databases">
        <authorList>
            <person name="de Groot N.N."/>
        </authorList>
    </citation>
    <scope>NUCLEOTIDE SEQUENCE [LARGE SCALE GENOMIC DNA]</scope>
    <source>
        <strain evidence="2 3">CGMCC 1.10228</strain>
    </source>
</reference>
<evidence type="ECO:0000313" key="3">
    <source>
        <dbReference type="Proteomes" id="UP000198854"/>
    </source>
</evidence>
<keyword evidence="1" id="KW-0472">Membrane</keyword>
<proteinExistence type="predicted"/>
<evidence type="ECO:0000313" key="2">
    <source>
        <dbReference type="EMBL" id="SDH23488.1"/>
    </source>
</evidence>
<protein>
    <submittedName>
        <fullName evidence="2">Uncharacterized protein</fullName>
    </submittedName>
</protein>
<sequence>MKRLLITILTLTIATMTFFIGLIFILPLSLIAILSGRAAFSSAIRSRPRARDRVIEGEYCDVTENKNVPQAHTQKRT</sequence>
<dbReference type="AlphaFoldDB" id="A0A1G8AR90"/>
<keyword evidence="3" id="KW-1185">Reference proteome</keyword>
<dbReference type="Proteomes" id="UP000198854">
    <property type="component" value="Unassembled WGS sequence"/>
</dbReference>